<reference evidence="11" key="2">
    <citation type="submission" date="2025-08" db="UniProtKB">
        <authorList>
            <consortium name="Ensembl"/>
        </authorList>
    </citation>
    <scope>IDENTIFICATION</scope>
</reference>
<reference evidence="11" key="3">
    <citation type="submission" date="2025-09" db="UniProtKB">
        <authorList>
            <consortium name="Ensembl"/>
        </authorList>
    </citation>
    <scope>IDENTIFICATION</scope>
</reference>
<dbReference type="Gene3D" id="2.10.110.10">
    <property type="entry name" value="Cysteine Rich Protein"/>
    <property type="match status" value="1"/>
</dbReference>
<dbReference type="SUPFAM" id="SSF50044">
    <property type="entry name" value="SH3-domain"/>
    <property type="match status" value="1"/>
</dbReference>
<dbReference type="GO" id="GO:0046872">
    <property type="term" value="F:metal ion binding"/>
    <property type="evidence" value="ECO:0007669"/>
    <property type="project" value="UniProtKB-KW"/>
</dbReference>
<evidence type="ECO:0000256" key="2">
    <source>
        <dbReference type="ARBA" id="ARBA00022723"/>
    </source>
</evidence>
<dbReference type="SMART" id="SM00132">
    <property type="entry name" value="LIM"/>
    <property type="match status" value="1"/>
</dbReference>
<dbReference type="PANTHER" id="PTHR46218:SF3">
    <property type="entry name" value="NEBULETTE"/>
    <property type="match status" value="1"/>
</dbReference>
<name>A0A674GHZ9_TAEGU</name>
<evidence type="ECO:0000256" key="6">
    <source>
        <dbReference type="PROSITE-ProRule" id="PRU00125"/>
    </source>
</evidence>
<dbReference type="PANTHER" id="PTHR46218">
    <property type="entry name" value="LASP"/>
    <property type="match status" value="1"/>
</dbReference>
<dbReference type="Pfam" id="PF00880">
    <property type="entry name" value="Nebulin"/>
    <property type="match status" value="2"/>
</dbReference>
<feature type="region of interest" description="Disordered" evidence="8">
    <location>
        <begin position="180"/>
        <end position="223"/>
    </location>
</feature>
<evidence type="ECO:0000256" key="4">
    <source>
        <dbReference type="ARBA" id="ARBA00022833"/>
    </source>
</evidence>
<dbReference type="Ensembl" id="ENSTGUT00000037024.1">
    <property type="protein sequence ID" value="ENSTGUP00000022373.1"/>
    <property type="gene ID" value="ENSTGUG00000019734.1"/>
</dbReference>
<evidence type="ECO:0000259" key="10">
    <source>
        <dbReference type="PROSITE" id="PS50023"/>
    </source>
</evidence>
<dbReference type="PRINTS" id="PR00452">
    <property type="entry name" value="SH3DOMAIN"/>
</dbReference>
<evidence type="ECO:0000256" key="1">
    <source>
        <dbReference type="ARBA" id="ARBA00022443"/>
    </source>
</evidence>
<dbReference type="GO" id="GO:0005737">
    <property type="term" value="C:cytoplasm"/>
    <property type="evidence" value="ECO:0007669"/>
    <property type="project" value="UniProtKB-ARBA"/>
</dbReference>
<evidence type="ECO:0000259" key="9">
    <source>
        <dbReference type="PROSITE" id="PS50002"/>
    </source>
</evidence>
<keyword evidence="5 6" id="KW-0440">LIM domain</keyword>
<dbReference type="InterPro" id="IPR035631">
    <property type="entry name" value="Nebulette_SH3"/>
</dbReference>
<evidence type="ECO:0000256" key="5">
    <source>
        <dbReference type="ARBA" id="ARBA00023038"/>
    </source>
</evidence>
<dbReference type="CDD" id="cd09447">
    <property type="entry name" value="LIM_LASP"/>
    <property type="match status" value="1"/>
</dbReference>
<feature type="compositionally biased region" description="Pro residues" evidence="8">
    <location>
        <begin position="112"/>
        <end position="128"/>
    </location>
</feature>
<feature type="compositionally biased region" description="Basic and acidic residues" evidence="8">
    <location>
        <begin position="182"/>
        <end position="193"/>
    </location>
</feature>
<dbReference type="SMART" id="SM00326">
    <property type="entry name" value="SH3"/>
    <property type="match status" value="1"/>
</dbReference>
<feature type="domain" description="LIM zinc-binding" evidence="10">
    <location>
        <begin position="297"/>
        <end position="357"/>
    </location>
</feature>
<feature type="compositionally biased region" description="Low complexity" evidence="8">
    <location>
        <begin position="257"/>
        <end position="268"/>
    </location>
</feature>
<accession>A0A674GHZ9</accession>
<reference evidence="11 12" key="1">
    <citation type="journal article" date="2010" name="Nature">
        <title>The genome of a songbird.</title>
        <authorList>
            <person name="Warren W.C."/>
            <person name="Clayton D.F."/>
            <person name="Ellegren H."/>
            <person name="Arnold A.P."/>
            <person name="Hillier L.W."/>
            <person name="Kunstner A."/>
            <person name="Searle S."/>
            <person name="White S."/>
            <person name="Vilella A.J."/>
            <person name="Fairley S."/>
            <person name="Heger A."/>
            <person name="Kong L."/>
            <person name="Ponting C.P."/>
            <person name="Jarvis E.D."/>
            <person name="Mello C.V."/>
            <person name="Minx P."/>
            <person name="Lovell P."/>
            <person name="Velho T.A."/>
            <person name="Ferris M."/>
            <person name="Balakrishnan C.N."/>
            <person name="Sinha S."/>
            <person name="Blatti C."/>
            <person name="London S.E."/>
            <person name="Li Y."/>
            <person name="Lin Y.C."/>
            <person name="George J."/>
            <person name="Sweedler J."/>
            <person name="Southey B."/>
            <person name="Gunaratne P."/>
            <person name="Watson M."/>
            <person name="Nam K."/>
            <person name="Backstrom N."/>
            <person name="Smeds L."/>
            <person name="Nabholz B."/>
            <person name="Itoh Y."/>
            <person name="Whitney O."/>
            <person name="Pfenning A.R."/>
            <person name="Howard J."/>
            <person name="Volker M."/>
            <person name="Skinner B.M."/>
            <person name="Griffin D.K."/>
            <person name="Ye L."/>
            <person name="McLaren W.M."/>
            <person name="Flicek P."/>
            <person name="Quesada V."/>
            <person name="Velasco G."/>
            <person name="Lopez-Otin C."/>
            <person name="Puente X.S."/>
            <person name="Olender T."/>
            <person name="Lancet D."/>
            <person name="Smit A.F."/>
            <person name="Hubley R."/>
            <person name="Konkel M.K."/>
            <person name="Walker J.A."/>
            <person name="Batzer M.A."/>
            <person name="Gu W."/>
            <person name="Pollock D.D."/>
            <person name="Chen L."/>
            <person name="Cheng Z."/>
            <person name="Eichler E.E."/>
            <person name="Stapley J."/>
            <person name="Slate J."/>
            <person name="Ekblom R."/>
            <person name="Birkhead T."/>
            <person name="Burke T."/>
            <person name="Burt D."/>
            <person name="Scharff C."/>
            <person name="Adam I."/>
            <person name="Richard H."/>
            <person name="Sultan M."/>
            <person name="Soldatov A."/>
            <person name="Lehrach H."/>
            <person name="Edwards S.V."/>
            <person name="Yang S.P."/>
            <person name="Li X."/>
            <person name="Graves T."/>
            <person name="Fulton L."/>
            <person name="Nelson J."/>
            <person name="Chinwalla A."/>
            <person name="Hou S."/>
            <person name="Mardis E.R."/>
            <person name="Wilson R.K."/>
        </authorList>
    </citation>
    <scope>NUCLEOTIDE SEQUENCE [LARGE SCALE GENOMIC DNA]</scope>
</reference>
<evidence type="ECO:0000256" key="8">
    <source>
        <dbReference type="SAM" id="MobiDB-lite"/>
    </source>
</evidence>
<keyword evidence="1 7" id="KW-0728">SH3 domain</keyword>
<feature type="region of interest" description="Disordered" evidence="8">
    <location>
        <begin position="69"/>
        <end position="168"/>
    </location>
</feature>
<keyword evidence="4 6" id="KW-0862">Zinc</keyword>
<dbReference type="CDD" id="cd11935">
    <property type="entry name" value="SH3_Nebulette_C"/>
    <property type="match status" value="1"/>
</dbReference>
<keyword evidence="12" id="KW-1185">Reference proteome</keyword>
<gene>
    <name evidence="11" type="primary">NEBL</name>
</gene>
<feature type="compositionally biased region" description="Basic residues" evidence="8">
    <location>
        <begin position="129"/>
        <end position="138"/>
    </location>
</feature>
<dbReference type="PROSITE" id="PS51216">
    <property type="entry name" value="NEBULIN"/>
    <property type="match status" value="3"/>
</dbReference>
<dbReference type="FunFam" id="2.10.110.10:FF:000087">
    <property type="entry name" value="LIM zinc-binding domain-containing Nebulette"/>
    <property type="match status" value="1"/>
</dbReference>
<feature type="region of interest" description="Disordered" evidence="8">
    <location>
        <begin position="242"/>
        <end position="297"/>
    </location>
</feature>
<proteinExistence type="predicted"/>
<dbReference type="Proteomes" id="UP000007754">
    <property type="component" value="Chromosome 2"/>
</dbReference>
<dbReference type="FunFam" id="2.30.30.40:FF:000007">
    <property type="entry name" value="nebulin isoform X1"/>
    <property type="match status" value="1"/>
</dbReference>
<protein>
    <submittedName>
        <fullName evidence="11">Nebulette</fullName>
    </submittedName>
</protein>
<dbReference type="InterPro" id="IPR036028">
    <property type="entry name" value="SH3-like_dom_sf"/>
</dbReference>
<dbReference type="GO" id="GO:0051015">
    <property type="term" value="F:actin filament binding"/>
    <property type="evidence" value="ECO:0007669"/>
    <property type="project" value="TreeGrafter"/>
</dbReference>
<dbReference type="Gene3D" id="2.30.30.40">
    <property type="entry name" value="SH3 Domains"/>
    <property type="match status" value="1"/>
</dbReference>
<dbReference type="PROSITE" id="PS00478">
    <property type="entry name" value="LIM_DOMAIN_1"/>
    <property type="match status" value="1"/>
</dbReference>
<evidence type="ECO:0000313" key="11">
    <source>
        <dbReference type="Ensembl" id="ENSTGUP00000022373.1"/>
    </source>
</evidence>
<dbReference type="PROSITE" id="PS50023">
    <property type="entry name" value="LIM_DOMAIN_2"/>
    <property type="match status" value="1"/>
</dbReference>
<dbReference type="InParanoid" id="A0A674GHZ9"/>
<evidence type="ECO:0000313" key="12">
    <source>
        <dbReference type="Proteomes" id="UP000007754"/>
    </source>
</evidence>
<sequence length="567" mass="62531">MTAQSLLRGASFAIPAATRLPRGTAGETRRDSAPARLQRRARKLIGTQGWGKAQAFRTRGWLRGLRLQRAGGRGRQVPRGARPGLGPHFGELPSYPRGPGSTVVAPRSRSPSPSPPPSLSLGPAPPRRVPSRCARRRTGTPPAAISPRSGRLRRGARPPLLPSPRCGPRRWAWLGLRLQRGARRESRSPRRGEPSAQAHGGGGGGGRRAAGAAAPAPRPPTRTCCRAAVSWSAASSTAAADDLLARPQPLRTPGVPASAGDGRSASGGPVQRSPPHRNLGHRRPPEPPPQRSRKMNPQCARCGKVVYPTEKVNCLDKYWHKGCFHCEVCKMALNMNNYKGYEKKPYCNAHYPKQSFTTVADTPENLRLKQQSELQSQVKYKRDFEESKGRGFSIVTDTPELQRLKRTQEQISNVKYHEDFEKTKGRGFTPVVDDPITERVRKNTQIVSDAAYKGVHPHIVEMDRRPGIIVAPVLPGAYQQSQTQGYGYMHQTSMSSMRSMHSQPHSASLRTYRAMYDYSAQDEDEVSFRDGDYIINVQPIDDGWMYGTVQRTGKTGMLPANYIEFVN</sequence>
<feature type="region of interest" description="Disordered" evidence="8">
    <location>
        <begin position="18"/>
        <end position="37"/>
    </location>
</feature>
<dbReference type="GO" id="GO:0005925">
    <property type="term" value="C:focal adhesion"/>
    <property type="evidence" value="ECO:0007669"/>
    <property type="project" value="TreeGrafter"/>
</dbReference>
<dbReference type="InterPro" id="IPR001781">
    <property type="entry name" value="Znf_LIM"/>
</dbReference>
<dbReference type="SMART" id="SM00227">
    <property type="entry name" value="NEBU"/>
    <property type="match status" value="3"/>
</dbReference>
<keyword evidence="3" id="KW-0677">Repeat</keyword>
<dbReference type="InterPro" id="IPR001452">
    <property type="entry name" value="SH3_domain"/>
</dbReference>
<dbReference type="Pfam" id="PF00412">
    <property type="entry name" value="LIM"/>
    <property type="match status" value="1"/>
</dbReference>
<dbReference type="AlphaFoldDB" id="A0A674GHZ9"/>
<dbReference type="GeneTree" id="ENSGT00940000154775"/>
<feature type="compositionally biased region" description="Low complexity" evidence="8">
    <location>
        <begin position="209"/>
        <end position="223"/>
    </location>
</feature>
<evidence type="ECO:0000256" key="7">
    <source>
        <dbReference type="PROSITE-ProRule" id="PRU00192"/>
    </source>
</evidence>
<evidence type="ECO:0000256" key="3">
    <source>
        <dbReference type="ARBA" id="ARBA00022737"/>
    </source>
</evidence>
<dbReference type="PROSITE" id="PS50002">
    <property type="entry name" value="SH3"/>
    <property type="match status" value="1"/>
</dbReference>
<feature type="domain" description="SH3" evidence="9">
    <location>
        <begin position="507"/>
        <end position="567"/>
    </location>
</feature>
<dbReference type="InterPro" id="IPR051759">
    <property type="entry name" value="LIM-SH3_domain_protein"/>
</dbReference>
<dbReference type="InterPro" id="IPR000900">
    <property type="entry name" value="Nebulin_repeat"/>
</dbReference>
<dbReference type="Pfam" id="PF14604">
    <property type="entry name" value="SH3_9"/>
    <property type="match status" value="1"/>
</dbReference>
<organism evidence="11 12">
    <name type="scientific">Taeniopygia guttata</name>
    <name type="common">Zebra finch</name>
    <name type="synonym">Poephila guttata</name>
    <dbReference type="NCBI Taxonomy" id="59729"/>
    <lineage>
        <taxon>Eukaryota</taxon>
        <taxon>Metazoa</taxon>
        <taxon>Chordata</taxon>
        <taxon>Craniata</taxon>
        <taxon>Vertebrata</taxon>
        <taxon>Euteleostomi</taxon>
        <taxon>Archelosauria</taxon>
        <taxon>Archosauria</taxon>
        <taxon>Dinosauria</taxon>
        <taxon>Saurischia</taxon>
        <taxon>Theropoda</taxon>
        <taxon>Coelurosauria</taxon>
        <taxon>Aves</taxon>
        <taxon>Neognathae</taxon>
        <taxon>Neoaves</taxon>
        <taxon>Telluraves</taxon>
        <taxon>Australaves</taxon>
        <taxon>Passeriformes</taxon>
        <taxon>Passeroidea</taxon>
        <taxon>Estrildidae</taxon>
        <taxon>Estrildinae</taxon>
        <taxon>Taeniopygia</taxon>
    </lineage>
</organism>
<feature type="compositionally biased region" description="Gly residues" evidence="8">
    <location>
        <begin position="199"/>
        <end position="208"/>
    </location>
</feature>
<keyword evidence="2 6" id="KW-0479">Metal-binding</keyword>
<dbReference type="SUPFAM" id="SSF57716">
    <property type="entry name" value="Glucocorticoid receptor-like (DNA-binding domain)"/>
    <property type="match status" value="1"/>
</dbReference>